<evidence type="ECO:0000313" key="3">
    <source>
        <dbReference type="Proteomes" id="UP000224956"/>
    </source>
</evidence>
<gene>
    <name evidence="2" type="ORF">SEA_TAQUITO_15</name>
</gene>
<evidence type="ECO:0000256" key="1">
    <source>
        <dbReference type="SAM" id="MobiDB-lite"/>
    </source>
</evidence>
<sequence length="86" mass="9223">MGKLDLPISEHRKIRRSPEVQARLRSIASDVAREAGAAAGAPGGYGTDLTVEDDRARAHVWPESSKAIHAEVKNAHLMRIAAAEGQ</sequence>
<keyword evidence="3" id="KW-1185">Reference proteome</keyword>
<protein>
    <submittedName>
        <fullName evidence="2">Uncharacterized protein</fullName>
    </submittedName>
</protein>
<name>A0A1D8EQ23_9CAUD</name>
<dbReference type="EMBL" id="KX621007">
    <property type="protein sequence ID" value="AOT23136.1"/>
    <property type="molecule type" value="Genomic_DNA"/>
</dbReference>
<accession>A0A1D8EQ23</accession>
<dbReference type="Proteomes" id="UP000224956">
    <property type="component" value="Segment"/>
</dbReference>
<evidence type="ECO:0000313" key="2">
    <source>
        <dbReference type="EMBL" id="AOT23136.1"/>
    </source>
</evidence>
<organism evidence="2 3">
    <name type="scientific">Mycobacterium phage Taquito</name>
    <dbReference type="NCBI Taxonomy" id="1897500"/>
    <lineage>
        <taxon>Viruses</taxon>
        <taxon>Duplodnaviria</taxon>
        <taxon>Heunggongvirae</taxon>
        <taxon>Uroviricota</taxon>
        <taxon>Caudoviricetes</taxon>
        <taxon>Weiservirinae</taxon>
        <taxon>Fionnbharthvirus</taxon>
        <taxon>Fionnbharthvirus taquito</taxon>
    </lineage>
</organism>
<reference evidence="2 3" key="1">
    <citation type="submission" date="2016-07" db="EMBL/GenBank/DDBJ databases">
        <authorList>
            <person name="Henderson J.H."/>
            <person name="Agbayani G."/>
            <person name="Akanbi A."/>
            <person name="Allen L."/>
            <person name="Anton T."/>
            <person name="Bauer V."/>
            <person name="Benoit R."/>
            <person name="Bhakta Y."/>
            <person name="Binongcal M.A."/>
            <person name="Bobovsky T."/>
            <person name="Bual H."/>
            <person name="Calley B."/>
            <person name="Clark M."/>
            <person name="Conahan B."/>
            <person name="Cone E."/>
            <person name="Dardis C."/>
            <person name="Fangman M."/>
            <person name="Flatgard B."/>
            <person name="Focht K."/>
            <person name="Geraci K."/>
            <person name="Goodwin B."/>
            <person name="Hanson H."/>
            <person name="Hunt G."/>
            <person name="Hutton S."/>
            <person name="Illback M."/>
            <person name="Jamsa A."/>
            <person name="Konzek B."/>
            <person name="Kraus A."/>
            <person name="Kuenzi M."/>
            <person name="Laird K."/>
            <person name="Lieb M."/>
            <person name="MacKenzie A."/>
            <person name="Maurer K."/>
            <person name="Miera M."/>
            <person name="Mishler B."/>
            <person name="Naughton C."/>
            <person name="Nease R."/>
            <person name="Nelson B."/>
            <person name="Nigg N."/>
            <person name="O'Sullivan K."/>
            <person name="Orion I."/>
            <person name="Peterson C."/>
            <person name="Peterson S."/>
            <person name="Roletto M."/>
            <person name="Rush L."/>
            <person name="Schlatter T."/>
            <person name="Seidl R."/>
            <person name="Sevy E."/>
            <person name="Sonderby V."/>
            <person name="Souers H."/>
            <person name="Syvertson H."/>
            <person name="Taggard K."/>
            <person name="Takasugi J."/>
            <person name="Tietge S."/>
            <person name="Vasquez C."/>
            <person name="Velasco R."/>
            <person name="Virk M."/>
            <person name="Vologdin S."/>
            <person name="Wing S."/>
            <person name="Winslow J."/>
            <person name="Young E."/>
            <person name="Cunanan N."/>
            <person name="Dasiuk E."/>
            <person name="Fudge K."/>
            <person name="Murphy A."/>
            <person name="Poxleitner M.K."/>
            <person name="Ettinger A.-S.H."/>
            <person name="Anders K.R."/>
            <person name="Schaff J.E."/>
            <person name="Dashiell C.L."/>
            <person name="Macialek J.A."/>
            <person name="Braun M.A."/>
            <person name="Delesalle V.A."/>
            <person name="Hughes L.E."/>
            <person name="Ware V.C."/>
            <person name="Bradley K.W."/>
            <person name="Barker L.P."/>
            <person name="Asai D.J."/>
            <person name="Bowman C.A."/>
            <person name="Russell D.A."/>
            <person name="Pope W.H."/>
            <person name="Jacobs-Sera D."/>
            <person name="Hendrix R.W."/>
            <person name="Hatfull G.F."/>
        </authorList>
    </citation>
    <scope>NUCLEOTIDE SEQUENCE [LARGE SCALE GENOMIC DNA]</scope>
</reference>
<proteinExistence type="predicted"/>
<feature type="region of interest" description="Disordered" evidence="1">
    <location>
        <begin position="1"/>
        <end position="21"/>
    </location>
</feature>